<dbReference type="AlphaFoldDB" id="A0A1G6E6N1"/>
<evidence type="ECO:0000313" key="2">
    <source>
        <dbReference type="Proteomes" id="UP000199626"/>
    </source>
</evidence>
<proteinExistence type="predicted"/>
<reference evidence="2" key="1">
    <citation type="submission" date="2016-10" db="EMBL/GenBank/DDBJ databases">
        <authorList>
            <person name="Varghese N."/>
            <person name="Submissions S."/>
        </authorList>
    </citation>
    <scope>NUCLEOTIDE SEQUENCE [LARGE SCALE GENOMIC DNA]</scope>
    <source>
        <strain evidence="2">CGMCC 1.10824</strain>
    </source>
</reference>
<accession>A0A1G6E6N1</accession>
<evidence type="ECO:0000313" key="1">
    <source>
        <dbReference type="EMBL" id="SDB53063.1"/>
    </source>
</evidence>
<organism evidence="1 2">
    <name type="scientific">Pseudidiomarina indica</name>
    <dbReference type="NCBI Taxonomy" id="1159017"/>
    <lineage>
        <taxon>Bacteria</taxon>
        <taxon>Pseudomonadati</taxon>
        <taxon>Pseudomonadota</taxon>
        <taxon>Gammaproteobacteria</taxon>
        <taxon>Alteromonadales</taxon>
        <taxon>Idiomarinaceae</taxon>
        <taxon>Pseudidiomarina</taxon>
    </lineage>
</organism>
<gene>
    <name evidence="1" type="ORF">SAMN02927930_02090</name>
</gene>
<keyword evidence="2" id="KW-1185">Reference proteome</keyword>
<dbReference type="STRING" id="1159017.SAMN02927930_02090"/>
<dbReference type="EMBL" id="FMXN01000018">
    <property type="protein sequence ID" value="SDB53063.1"/>
    <property type="molecule type" value="Genomic_DNA"/>
</dbReference>
<dbReference type="Proteomes" id="UP000199626">
    <property type="component" value="Unassembled WGS sequence"/>
</dbReference>
<sequence>MDVAMPKKRKKKLSPIEKLTPSVLPSVLEFELRQLYELACQNSKPLWPRIDPYQEELPDESLIEDFFRLTHLGMRKAQESMLDRLLCQDESDELSSVRYFAYRGVADAIAWQLLGSELAYAKRFFMAKPSPSLYESNIQSVISAAEKLHSTYSDSIALITDLTSFIQVGDILLRQPNKGISIYEVKEGKVNQEILGLLNQGQSAEEQFSSNEVLKSKPEKFRKQFERALRQKMRMENVSETLLKDEGTDAATGRHVVLPTPSSYIGSWYPKLLEAYDRCMERGWGIALVQDCFYIGCYEAGKFSRPGQMAFEVWFSSQAATEDCPRMSLIACMTDPIALPIYSLPIPDEFKFDLLFGRKHVSLGLNVPELVRLAQLHGINVRFASKKETTQALQRNGNFLWRYQGKAIYILKNGDKIFLGEGFTLRVFFHGEKPIDTLRAFSCS</sequence>
<protein>
    <submittedName>
        <fullName evidence="1">Uncharacterized protein</fullName>
    </submittedName>
</protein>
<name>A0A1G6E6N1_9GAMM</name>